<comment type="catalytic activity">
    <reaction evidence="1">
        <text>ATP + protein L-histidine = ADP + protein N-phospho-L-histidine.</text>
        <dbReference type="EC" id="2.7.13.3"/>
    </reaction>
</comment>
<feature type="domain" description="PAC" evidence="7">
    <location>
        <begin position="327"/>
        <end position="379"/>
    </location>
</feature>
<dbReference type="PANTHER" id="PTHR43304:SF1">
    <property type="entry name" value="PAC DOMAIN-CONTAINING PROTEIN"/>
    <property type="match status" value="1"/>
</dbReference>
<evidence type="ECO:0000256" key="1">
    <source>
        <dbReference type="ARBA" id="ARBA00000085"/>
    </source>
</evidence>
<keyword evidence="5" id="KW-0418">Kinase</keyword>
<keyword evidence="9" id="KW-1185">Reference proteome</keyword>
<evidence type="ECO:0000313" key="8">
    <source>
        <dbReference type="EMBL" id="TCD00488.1"/>
    </source>
</evidence>
<evidence type="ECO:0000256" key="5">
    <source>
        <dbReference type="ARBA" id="ARBA00022777"/>
    </source>
</evidence>
<dbReference type="SUPFAM" id="SSF47384">
    <property type="entry name" value="Homodimeric domain of signal transducing histidine kinase"/>
    <property type="match status" value="1"/>
</dbReference>
<dbReference type="InterPro" id="IPR000700">
    <property type="entry name" value="PAS-assoc_C"/>
</dbReference>
<dbReference type="InterPro" id="IPR013655">
    <property type="entry name" value="PAS_fold_3"/>
</dbReference>
<dbReference type="RefSeq" id="WP_131596837.1">
    <property type="nucleotide sequence ID" value="NZ_SJSL01000003.1"/>
</dbReference>
<proteinExistence type="predicted"/>
<dbReference type="GO" id="GO:0000155">
    <property type="term" value="F:phosphorelay sensor kinase activity"/>
    <property type="evidence" value="ECO:0007669"/>
    <property type="project" value="InterPro"/>
</dbReference>
<dbReference type="Pfam" id="PF08448">
    <property type="entry name" value="PAS_4"/>
    <property type="match status" value="1"/>
</dbReference>
<keyword evidence="4" id="KW-0808">Transferase</keyword>
<dbReference type="PROSITE" id="PS50112">
    <property type="entry name" value="PAS"/>
    <property type="match status" value="4"/>
</dbReference>
<comment type="caution">
    <text evidence="8">The sequence shown here is derived from an EMBL/GenBank/DDBJ whole genome shotgun (WGS) entry which is preliminary data.</text>
</comment>
<dbReference type="Pfam" id="PF13426">
    <property type="entry name" value="PAS_9"/>
    <property type="match status" value="2"/>
</dbReference>
<dbReference type="Proteomes" id="UP000293347">
    <property type="component" value="Unassembled WGS sequence"/>
</dbReference>
<dbReference type="SMART" id="SM00086">
    <property type="entry name" value="PAC"/>
    <property type="match status" value="4"/>
</dbReference>
<accession>A0A4R0NKS5</accession>
<feature type="domain" description="PAS" evidence="6">
    <location>
        <begin position="372"/>
        <end position="448"/>
    </location>
</feature>
<dbReference type="InterPro" id="IPR052162">
    <property type="entry name" value="Sensor_kinase/Photoreceptor"/>
</dbReference>
<dbReference type="Gene3D" id="3.30.450.20">
    <property type="entry name" value="PAS domain"/>
    <property type="match status" value="4"/>
</dbReference>
<name>A0A4R0NKS5_9SPHI</name>
<dbReference type="OrthoDB" id="6231665at2"/>
<dbReference type="EMBL" id="SJSL01000003">
    <property type="protein sequence ID" value="TCD00488.1"/>
    <property type="molecule type" value="Genomic_DNA"/>
</dbReference>
<sequence>MKNTDLYSLFELSPVPMWTFDVKTLRFLDVNLAATTNYGYSRDEFLSMSINQIRPDDDITWVRNIVRENFRTGSFYQNTFRHIRKCGKMIYVDIASNLIKVDGRDARLVLATDITEKLEAQQALFLSEQRFRALVQDGSDMITILDTDFRYKYVSPASARVFGMQPELFIGKEAFEFVHRDDREVLEHEAARIWDERSIQLSPYRYRDHVGGWLWIETRATNLFDDPAVKGIVCTSRNVTERILDQQLVQENIERFKIVSKATSDIIWDCDLVSETIVWNRAIKGILKFIDKERTTAAWWIDQIHPEDRQRVITRLDRHIEQGITKWEDEYRFRCGDGSYRHIFDRGFVLMNDKGHAYRMIGSMQDITKRKEEEKWSKMLESVVVNTSDGVLVTDGSYRPVIIYVNDALVEMSGFSKQELIGRTPDMLHAHHTGQIGLNRLKAAVKKQHSCKVELVNYTRMGKRYDVSISLTPIFSEEGKLSSWISIQRDVSEQRRYMEEIEAHNKNLNEISWMQSHVARAPLARIMSLIELLETCGNLAERMELMGYLKTSAVELDEIINAIANRKKIDAQANIVVNPVKL</sequence>
<dbReference type="Pfam" id="PF08447">
    <property type="entry name" value="PAS_3"/>
    <property type="match status" value="1"/>
</dbReference>
<organism evidence="8 9">
    <name type="scientific">Pedobacter psychroterrae</name>
    <dbReference type="NCBI Taxonomy" id="2530453"/>
    <lineage>
        <taxon>Bacteria</taxon>
        <taxon>Pseudomonadati</taxon>
        <taxon>Bacteroidota</taxon>
        <taxon>Sphingobacteriia</taxon>
        <taxon>Sphingobacteriales</taxon>
        <taxon>Sphingobacteriaceae</taxon>
        <taxon>Pedobacter</taxon>
    </lineage>
</organism>
<dbReference type="EC" id="2.7.13.3" evidence="2"/>
<dbReference type="SUPFAM" id="SSF55785">
    <property type="entry name" value="PYP-like sensor domain (PAS domain)"/>
    <property type="match status" value="4"/>
</dbReference>
<dbReference type="InterPro" id="IPR036097">
    <property type="entry name" value="HisK_dim/P_sf"/>
</dbReference>
<feature type="domain" description="PAS" evidence="6">
    <location>
        <begin position="127"/>
        <end position="197"/>
    </location>
</feature>
<dbReference type="InterPro" id="IPR035965">
    <property type="entry name" value="PAS-like_dom_sf"/>
</dbReference>
<feature type="domain" description="PAS" evidence="6">
    <location>
        <begin position="2"/>
        <end position="57"/>
    </location>
</feature>
<dbReference type="PROSITE" id="PS50113">
    <property type="entry name" value="PAC"/>
    <property type="match status" value="2"/>
</dbReference>
<dbReference type="NCBIfam" id="TIGR00229">
    <property type="entry name" value="sensory_box"/>
    <property type="match status" value="4"/>
</dbReference>
<dbReference type="InterPro" id="IPR000014">
    <property type="entry name" value="PAS"/>
</dbReference>
<dbReference type="InterPro" id="IPR013656">
    <property type="entry name" value="PAS_4"/>
</dbReference>
<dbReference type="PANTHER" id="PTHR43304">
    <property type="entry name" value="PHYTOCHROME-LIKE PROTEIN CPH1"/>
    <property type="match status" value="1"/>
</dbReference>
<protein>
    <recommendedName>
        <fullName evidence="2">histidine kinase</fullName>
        <ecNumber evidence="2">2.7.13.3</ecNumber>
    </recommendedName>
</protein>
<keyword evidence="3" id="KW-0597">Phosphoprotein</keyword>
<evidence type="ECO:0000259" key="7">
    <source>
        <dbReference type="PROSITE" id="PS50113"/>
    </source>
</evidence>
<reference evidence="8 9" key="1">
    <citation type="submission" date="2019-02" db="EMBL/GenBank/DDBJ databases">
        <title>Pedobacter sp. RP-1-14 sp. nov., isolated from Arctic soil.</title>
        <authorList>
            <person name="Dahal R.H."/>
        </authorList>
    </citation>
    <scope>NUCLEOTIDE SEQUENCE [LARGE SCALE GENOMIC DNA]</scope>
    <source>
        <strain evidence="8 9">RP-1-14</strain>
    </source>
</reference>
<dbReference type="AlphaFoldDB" id="A0A4R0NKS5"/>
<evidence type="ECO:0000259" key="6">
    <source>
        <dbReference type="PROSITE" id="PS50112"/>
    </source>
</evidence>
<dbReference type="SMART" id="SM00091">
    <property type="entry name" value="PAS"/>
    <property type="match status" value="4"/>
</dbReference>
<feature type="domain" description="PAC" evidence="7">
    <location>
        <begin position="449"/>
        <end position="503"/>
    </location>
</feature>
<evidence type="ECO:0000313" key="9">
    <source>
        <dbReference type="Proteomes" id="UP000293347"/>
    </source>
</evidence>
<dbReference type="CDD" id="cd00130">
    <property type="entry name" value="PAS"/>
    <property type="match status" value="4"/>
</dbReference>
<evidence type="ECO:0000256" key="4">
    <source>
        <dbReference type="ARBA" id="ARBA00022679"/>
    </source>
</evidence>
<dbReference type="Gene3D" id="2.10.70.100">
    <property type="match status" value="1"/>
</dbReference>
<gene>
    <name evidence="8" type="ORF">EZ437_14805</name>
</gene>
<feature type="domain" description="PAS" evidence="6">
    <location>
        <begin position="252"/>
        <end position="323"/>
    </location>
</feature>
<evidence type="ECO:0000256" key="3">
    <source>
        <dbReference type="ARBA" id="ARBA00022553"/>
    </source>
</evidence>
<dbReference type="InterPro" id="IPR001610">
    <property type="entry name" value="PAC"/>
</dbReference>
<evidence type="ECO:0000256" key="2">
    <source>
        <dbReference type="ARBA" id="ARBA00012438"/>
    </source>
</evidence>